<dbReference type="AlphaFoldDB" id="A0AA86P8Y2"/>
<keyword evidence="3" id="KW-1185">Reference proteome</keyword>
<name>A0AA86P8Y2_9EUKA</name>
<protein>
    <submittedName>
        <fullName evidence="2">Hypothetical_protein</fullName>
    </submittedName>
</protein>
<gene>
    <name evidence="1" type="ORF">HINF_LOCUS21891</name>
    <name evidence="2" type="ORF">HINF_LOCUS27989</name>
</gene>
<accession>A0AA86P8Y2</accession>
<organism evidence="1">
    <name type="scientific">Hexamita inflata</name>
    <dbReference type="NCBI Taxonomy" id="28002"/>
    <lineage>
        <taxon>Eukaryota</taxon>
        <taxon>Metamonada</taxon>
        <taxon>Diplomonadida</taxon>
        <taxon>Hexamitidae</taxon>
        <taxon>Hexamitinae</taxon>
        <taxon>Hexamita</taxon>
    </lineage>
</organism>
<comment type="caution">
    <text evidence="1">The sequence shown here is derived from an EMBL/GenBank/DDBJ whole genome shotgun (WGS) entry which is preliminary data.</text>
</comment>
<reference evidence="2 3" key="2">
    <citation type="submission" date="2024-07" db="EMBL/GenBank/DDBJ databases">
        <authorList>
            <person name="Akdeniz Z."/>
        </authorList>
    </citation>
    <scope>NUCLEOTIDE SEQUENCE [LARGE SCALE GENOMIC DNA]</scope>
</reference>
<evidence type="ECO:0000313" key="1">
    <source>
        <dbReference type="EMBL" id="CAI9934246.1"/>
    </source>
</evidence>
<dbReference type="Proteomes" id="UP001642409">
    <property type="component" value="Unassembled WGS sequence"/>
</dbReference>
<sequence>MKISRPLLTRPIRQQLTVDQASRQLVLYQYDGECLFKYTTDGDRFEFPEVVHAGVQMDLLAGCGNTVAFSTFDKRVFLFDGAWTSKKLAAQPSMLQFFGSQLHVSAGGQIFDYSELNVILKQNDFELVKQQDEFFITKTNSLIKNDQFFTNRQVLDVQVDAEHVVAFQLGAAARFKRQSQGEYGFKTDVEEIPLDFVYSCSAVTADGSLFIGSACGRVFKTTFAMQDCQLVFEGGSGVSQIFQSGEQVYVLDVQGDVYRL</sequence>
<dbReference type="EMBL" id="CAXDID020000088">
    <property type="protein sequence ID" value="CAL6021069.1"/>
    <property type="molecule type" value="Genomic_DNA"/>
</dbReference>
<evidence type="ECO:0000313" key="2">
    <source>
        <dbReference type="EMBL" id="CAL6021069.1"/>
    </source>
</evidence>
<evidence type="ECO:0000313" key="3">
    <source>
        <dbReference type="Proteomes" id="UP001642409"/>
    </source>
</evidence>
<reference evidence="1" key="1">
    <citation type="submission" date="2023-06" db="EMBL/GenBank/DDBJ databases">
        <authorList>
            <person name="Kurt Z."/>
        </authorList>
    </citation>
    <scope>NUCLEOTIDE SEQUENCE</scope>
</reference>
<proteinExistence type="predicted"/>
<dbReference type="EMBL" id="CATOUU010000564">
    <property type="protein sequence ID" value="CAI9934246.1"/>
    <property type="molecule type" value="Genomic_DNA"/>
</dbReference>